<feature type="transmembrane region" description="Helical" evidence="2">
    <location>
        <begin position="161"/>
        <end position="186"/>
    </location>
</feature>
<keyword evidence="2" id="KW-1133">Transmembrane helix</keyword>
<feature type="transmembrane region" description="Helical" evidence="2">
    <location>
        <begin position="344"/>
        <end position="360"/>
    </location>
</feature>
<proteinExistence type="predicted"/>
<evidence type="ECO:0000256" key="2">
    <source>
        <dbReference type="SAM" id="Phobius"/>
    </source>
</evidence>
<organism evidence="3 4">
    <name type="scientific">Dactylosporangium vinaceum</name>
    <dbReference type="NCBI Taxonomy" id="53362"/>
    <lineage>
        <taxon>Bacteria</taxon>
        <taxon>Bacillati</taxon>
        <taxon>Actinomycetota</taxon>
        <taxon>Actinomycetes</taxon>
        <taxon>Micromonosporales</taxon>
        <taxon>Micromonosporaceae</taxon>
        <taxon>Dactylosporangium</taxon>
    </lineage>
</organism>
<protein>
    <recommendedName>
        <fullName evidence="5">Integral membrane protein</fullName>
    </recommendedName>
</protein>
<evidence type="ECO:0000256" key="1">
    <source>
        <dbReference type="SAM" id="MobiDB-lite"/>
    </source>
</evidence>
<accession>A0ABV5MHT5</accession>
<feature type="transmembrane region" description="Helical" evidence="2">
    <location>
        <begin position="30"/>
        <end position="63"/>
    </location>
</feature>
<dbReference type="Proteomes" id="UP001589608">
    <property type="component" value="Unassembled WGS sequence"/>
</dbReference>
<feature type="transmembrane region" description="Helical" evidence="2">
    <location>
        <begin position="84"/>
        <end position="103"/>
    </location>
</feature>
<evidence type="ECO:0000313" key="4">
    <source>
        <dbReference type="Proteomes" id="UP001589608"/>
    </source>
</evidence>
<reference evidence="3 4" key="1">
    <citation type="submission" date="2024-09" db="EMBL/GenBank/DDBJ databases">
        <authorList>
            <person name="Sun Q."/>
            <person name="Mori K."/>
        </authorList>
    </citation>
    <scope>NUCLEOTIDE SEQUENCE [LARGE SCALE GENOMIC DNA]</scope>
    <source>
        <strain evidence="3 4">JCM 3307</strain>
    </source>
</reference>
<keyword evidence="2" id="KW-0812">Transmembrane</keyword>
<sequence>MTNLLTAVVLVAAGLPLAFALTRSWPLALVLAPIAAAAVATSAVLLMLATGGPMLLWLLPVYLGTLYLAWSRRGRTRLGSWRDALLMAVPLAPPFLPIAQQPLLWDAHLIWWLHAGYFAEGGGFARDSIGNPALIFSHPDYPPFASAPVALVWQTLGTRDFYPAAIVTGLVTFSAIAAAVFAVRVVTAQASPWIAWPAAVAVGLSAWSPLWAVPTAGFSDAMCAGAFTAGAVLLLFGRRPFGPLLPLTLVLLSAAALMKNEGQSMVVALAVVATVRYRRQGRLIGWVWLPVAFAAVWSLTARLLGAQTDVLAGGKFGDLLHGDADTWGRLPLILSTMAGRVERMVPLAIAAAVLGWLLLRRRRHELGLGGDGWLWAVAAIYWGFLTLIYVVTPNDLHWHLSTSVDRVVIPVVMLSCASAACWAVTALHRPADQSAAVPHPADSPPEESDTASSLLAADHQST</sequence>
<feature type="transmembrane region" description="Helical" evidence="2">
    <location>
        <begin position="407"/>
        <end position="427"/>
    </location>
</feature>
<keyword evidence="4" id="KW-1185">Reference proteome</keyword>
<comment type="caution">
    <text evidence="3">The sequence shown here is derived from an EMBL/GenBank/DDBJ whole genome shotgun (WGS) entry which is preliminary data.</text>
</comment>
<evidence type="ECO:0000313" key="3">
    <source>
        <dbReference type="EMBL" id="MFB9448432.1"/>
    </source>
</evidence>
<keyword evidence="2" id="KW-0472">Membrane</keyword>
<feature type="region of interest" description="Disordered" evidence="1">
    <location>
        <begin position="434"/>
        <end position="462"/>
    </location>
</feature>
<feature type="transmembrane region" description="Helical" evidence="2">
    <location>
        <begin position="193"/>
        <end position="212"/>
    </location>
</feature>
<feature type="transmembrane region" description="Helical" evidence="2">
    <location>
        <begin position="283"/>
        <end position="304"/>
    </location>
</feature>
<gene>
    <name evidence="3" type="ORF">ACFFTR_35550</name>
</gene>
<dbReference type="EMBL" id="JBHMCA010000057">
    <property type="protein sequence ID" value="MFB9448432.1"/>
    <property type="molecule type" value="Genomic_DNA"/>
</dbReference>
<feature type="transmembrane region" description="Helical" evidence="2">
    <location>
        <begin position="372"/>
        <end position="392"/>
    </location>
</feature>
<dbReference type="RefSeq" id="WP_223102977.1">
    <property type="nucleotide sequence ID" value="NZ_CP061913.1"/>
</dbReference>
<name>A0ABV5MHT5_9ACTN</name>
<evidence type="ECO:0008006" key="5">
    <source>
        <dbReference type="Google" id="ProtNLM"/>
    </source>
</evidence>